<dbReference type="PANTHER" id="PTHR30607:SF2">
    <property type="entry name" value="POTASSIUM-TRANSPORTING ATPASE POTASSIUM-BINDING SUBUNIT"/>
    <property type="match status" value="1"/>
</dbReference>
<sequence length="572" mass="62359">MNTELLGILASFLITLLIAIPLGKYLAKMYAGEKVWTDFFAPLERGIYKLAGINPNEPMNWKQFLKAMLTINSLWLVYGFFILIYQDKLPLNPDGNLGQTPDLAFNTIISFVVNCNLQHYSGESGATYFTQHFIFMFLQFTSAATGIACAVAVFKAFRDKTTQDVGNFWTFFTKSITRLLLPLSIVIALILTFNGTPSSYKGKDQFISLQGDTINVSRGPATQMIAIKHLGTNGGGWFGANSAHPLENPNYLTNMTEIIAQFIVPVAMILAFGYYIRRKKLGWVIWGVMMVGVLMLMIPTISSELSGNPAIAKMGITQASGAMEGKEVRFGPMATAYWSTLTTVTSTGSVNGMHDSTMALTGAWQLLAMMINGFFGGCGVGLLNYFVYLIIAVFISGLMVGRTPEFLGHKVEAREVKIAALITLLSPFLIMAGTALSSYIFVAHANASWAVKPSAWLNNPGFHGFSEMLYEYTSANANNGSGFEGLGDNNIFWNVTTGFVLILGRFLPIIGPVAIAGLLAQKKYVPESAGTLRVDTVTFGIMTMAVILVLNALSYFPALALGPLAEYFSMIK</sequence>
<protein>
    <recommendedName>
        <fullName evidence="9">Potassium-transporting ATPase potassium-binding subunit</fullName>
    </recommendedName>
    <alternativeName>
        <fullName evidence="9">ATP phosphohydrolase [potassium-transporting] A chain</fullName>
    </alternativeName>
    <alternativeName>
        <fullName evidence="9">Potassium-binding and translocating subunit A</fullName>
    </alternativeName>
    <alternativeName>
        <fullName evidence="9">Potassium-translocating ATPase A chain</fullName>
    </alternativeName>
</protein>
<evidence type="ECO:0000256" key="5">
    <source>
        <dbReference type="ARBA" id="ARBA00022958"/>
    </source>
</evidence>
<evidence type="ECO:0000313" key="10">
    <source>
        <dbReference type="EMBL" id="QJD96131.1"/>
    </source>
</evidence>
<dbReference type="NCBIfam" id="TIGR00680">
    <property type="entry name" value="kdpA"/>
    <property type="match status" value="1"/>
</dbReference>
<keyword evidence="6 9" id="KW-1133">Transmembrane helix</keyword>
<dbReference type="HAMAP" id="MF_00275">
    <property type="entry name" value="KdpA"/>
    <property type="match status" value="1"/>
</dbReference>
<comment type="similarity">
    <text evidence="9">Belongs to the KdpA family.</text>
</comment>
<comment type="subcellular location">
    <subcellularLocation>
        <location evidence="9">Cell membrane</location>
        <topology evidence="9">Multi-pass membrane protein</topology>
    </subcellularLocation>
</comment>
<dbReference type="GO" id="GO:0008556">
    <property type="term" value="F:P-type potassium transmembrane transporter activity"/>
    <property type="evidence" value="ECO:0007669"/>
    <property type="project" value="InterPro"/>
</dbReference>
<evidence type="ECO:0000256" key="2">
    <source>
        <dbReference type="ARBA" id="ARBA00022475"/>
    </source>
</evidence>
<evidence type="ECO:0000256" key="4">
    <source>
        <dbReference type="ARBA" id="ARBA00022692"/>
    </source>
</evidence>
<evidence type="ECO:0000256" key="8">
    <source>
        <dbReference type="ARBA" id="ARBA00023136"/>
    </source>
</evidence>
<feature type="transmembrane region" description="Helical" evidence="9">
    <location>
        <begin position="133"/>
        <end position="154"/>
    </location>
</feature>
<accession>A0A7L5DZA9</accession>
<keyword evidence="7 9" id="KW-0406">Ion transport</keyword>
<feature type="transmembrane region" description="Helical" evidence="9">
    <location>
        <begin position="374"/>
        <end position="398"/>
    </location>
</feature>
<feature type="transmembrane region" description="Helical" evidence="9">
    <location>
        <begin position="6"/>
        <end position="27"/>
    </location>
</feature>
<evidence type="ECO:0000256" key="9">
    <source>
        <dbReference type="HAMAP-Rule" id="MF_00275"/>
    </source>
</evidence>
<keyword evidence="8 9" id="KW-0472">Membrane</keyword>
<feature type="transmembrane region" description="Helical" evidence="9">
    <location>
        <begin position="175"/>
        <end position="193"/>
    </location>
</feature>
<dbReference type="PANTHER" id="PTHR30607">
    <property type="entry name" value="POTASSIUM-TRANSPORTING ATPASE A CHAIN"/>
    <property type="match status" value="1"/>
</dbReference>
<feature type="transmembrane region" description="Helical" evidence="9">
    <location>
        <begin position="258"/>
        <end position="276"/>
    </location>
</feature>
<feature type="transmembrane region" description="Helical" evidence="9">
    <location>
        <begin position="491"/>
        <end position="520"/>
    </location>
</feature>
<comment type="function">
    <text evidence="9">Part of the high-affinity ATP-driven potassium transport (or Kdp) system, which catalyzes the hydrolysis of ATP coupled with the electrogenic transport of potassium into the cytoplasm. This subunit binds the extracellular potassium ions and delivers the ions to the membrane domain of KdpB through an intramembrane tunnel.</text>
</comment>
<evidence type="ECO:0000256" key="6">
    <source>
        <dbReference type="ARBA" id="ARBA00022989"/>
    </source>
</evidence>
<keyword evidence="11" id="KW-1185">Reference proteome</keyword>
<evidence type="ECO:0000256" key="1">
    <source>
        <dbReference type="ARBA" id="ARBA00022448"/>
    </source>
</evidence>
<feature type="transmembrane region" description="Helical" evidence="9">
    <location>
        <begin position="64"/>
        <end position="85"/>
    </location>
</feature>
<dbReference type="Proteomes" id="UP000503278">
    <property type="component" value="Chromosome"/>
</dbReference>
<keyword evidence="1 9" id="KW-0813">Transport</keyword>
<dbReference type="EMBL" id="CP051682">
    <property type="protein sequence ID" value="QJD96131.1"/>
    <property type="molecule type" value="Genomic_DNA"/>
</dbReference>
<organism evidence="10 11">
    <name type="scientific">Mucilaginibacter robiniae</name>
    <dbReference type="NCBI Taxonomy" id="2728022"/>
    <lineage>
        <taxon>Bacteria</taxon>
        <taxon>Pseudomonadati</taxon>
        <taxon>Bacteroidota</taxon>
        <taxon>Sphingobacteriia</taxon>
        <taxon>Sphingobacteriales</taxon>
        <taxon>Sphingobacteriaceae</taxon>
        <taxon>Mucilaginibacter</taxon>
    </lineage>
</organism>
<dbReference type="GO" id="GO:0030955">
    <property type="term" value="F:potassium ion binding"/>
    <property type="evidence" value="ECO:0007669"/>
    <property type="project" value="UniProtKB-UniRule"/>
</dbReference>
<dbReference type="Pfam" id="PF03814">
    <property type="entry name" value="KdpA"/>
    <property type="match status" value="1"/>
</dbReference>
<dbReference type="AlphaFoldDB" id="A0A7L5DZA9"/>
<evidence type="ECO:0000313" key="11">
    <source>
        <dbReference type="Proteomes" id="UP000503278"/>
    </source>
</evidence>
<name>A0A7L5DZA9_9SPHI</name>
<proteinExistence type="inferred from homology"/>
<comment type="subunit">
    <text evidence="9">The system is composed of three essential subunits: KdpA, KdpB and KdpC.</text>
</comment>
<feature type="transmembrane region" description="Helical" evidence="9">
    <location>
        <begin position="532"/>
        <end position="556"/>
    </location>
</feature>
<dbReference type="RefSeq" id="WP_169607245.1">
    <property type="nucleotide sequence ID" value="NZ_CP051682.1"/>
</dbReference>
<feature type="transmembrane region" description="Helical" evidence="9">
    <location>
        <begin position="283"/>
        <end position="301"/>
    </location>
</feature>
<reference evidence="10 11" key="1">
    <citation type="submission" date="2020-04" db="EMBL/GenBank/DDBJ databases">
        <title>Genome sequencing of novel species.</title>
        <authorList>
            <person name="Heo J."/>
            <person name="Kim S.-J."/>
            <person name="Kim J.-S."/>
            <person name="Hong S.-B."/>
            <person name="Kwon S.-W."/>
        </authorList>
    </citation>
    <scope>NUCLEOTIDE SEQUENCE [LARGE SCALE GENOMIC DNA]</scope>
    <source>
        <strain evidence="10 11">F39-2</strain>
    </source>
</reference>
<gene>
    <name evidence="9 10" type="primary">kdpA</name>
    <name evidence="10" type="ORF">HH214_09705</name>
</gene>
<keyword evidence="2 9" id="KW-1003">Cell membrane</keyword>
<keyword evidence="4 9" id="KW-0812">Transmembrane</keyword>
<evidence type="ECO:0000256" key="7">
    <source>
        <dbReference type="ARBA" id="ARBA00023065"/>
    </source>
</evidence>
<dbReference type="PIRSF" id="PIRSF001294">
    <property type="entry name" value="K_ATPaseA"/>
    <property type="match status" value="1"/>
</dbReference>
<feature type="transmembrane region" description="Helical" evidence="9">
    <location>
        <begin position="418"/>
        <end position="442"/>
    </location>
</feature>
<keyword evidence="5 9" id="KW-0630">Potassium</keyword>
<dbReference type="GO" id="GO:0005886">
    <property type="term" value="C:plasma membrane"/>
    <property type="evidence" value="ECO:0007669"/>
    <property type="project" value="UniProtKB-SubCell"/>
</dbReference>
<dbReference type="KEGG" id="mrob:HH214_09705"/>
<dbReference type="InterPro" id="IPR004623">
    <property type="entry name" value="KdpA"/>
</dbReference>
<keyword evidence="3 9" id="KW-0633">Potassium transport</keyword>
<evidence type="ECO:0000256" key="3">
    <source>
        <dbReference type="ARBA" id="ARBA00022538"/>
    </source>
</evidence>